<organism evidence="2 3">
    <name type="scientific">Kwoniella dendrophila CBS 6074</name>
    <dbReference type="NCBI Taxonomy" id="1295534"/>
    <lineage>
        <taxon>Eukaryota</taxon>
        <taxon>Fungi</taxon>
        <taxon>Dikarya</taxon>
        <taxon>Basidiomycota</taxon>
        <taxon>Agaricomycotina</taxon>
        <taxon>Tremellomycetes</taxon>
        <taxon>Tremellales</taxon>
        <taxon>Cryptococcaceae</taxon>
        <taxon>Kwoniella</taxon>
    </lineage>
</organism>
<evidence type="ECO:0000256" key="1">
    <source>
        <dbReference type="SAM" id="MobiDB-lite"/>
    </source>
</evidence>
<protein>
    <submittedName>
        <fullName evidence="2">Uncharacterized protein</fullName>
    </submittedName>
</protein>
<dbReference type="EMBL" id="CP144100">
    <property type="protein sequence ID" value="WWC87502.1"/>
    <property type="molecule type" value="Genomic_DNA"/>
</dbReference>
<dbReference type="AlphaFoldDB" id="A0AAX4JQ10"/>
<dbReference type="RefSeq" id="XP_066074265.1">
    <property type="nucleotide sequence ID" value="XM_066218168.1"/>
</dbReference>
<accession>A0AAX4JQ10</accession>
<dbReference type="GeneID" id="91093064"/>
<proteinExistence type="predicted"/>
<feature type="region of interest" description="Disordered" evidence="1">
    <location>
        <begin position="27"/>
        <end position="48"/>
    </location>
</feature>
<gene>
    <name evidence="2" type="ORF">L201_002392</name>
</gene>
<dbReference type="Proteomes" id="UP001355207">
    <property type="component" value="Chromosome 3"/>
</dbReference>
<sequence length="113" mass="12269">MAVTENDCLLRVQASDWAKSHSIKFKTDGSTSETEGMTEPPLDLTRWYSAGRTRSSKNGDWTATLAEDKSKFTVTGIKDAYTGRISSTAEIPVGCASCQVGLYKFTPSFGTTD</sequence>
<keyword evidence="3" id="KW-1185">Reference proteome</keyword>
<reference evidence="2 3" key="1">
    <citation type="submission" date="2024-01" db="EMBL/GenBank/DDBJ databases">
        <title>Comparative genomics of Cryptococcus and Kwoniella reveals pathogenesis evolution and contrasting modes of karyotype evolution via chromosome fusion or intercentromeric recombination.</title>
        <authorList>
            <person name="Coelho M.A."/>
            <person name="David-Palma M."/>
            <person name="Shea T."/>
            <person name="Bowers K."/>
            <person name="McGinley-Smith S."/>
            <person name="Mohammad A.W."/>
            <person name="Gnirke A."/>
            <person name="Yurkov A.M."/>
            <person name="Nowrousian M."/>
            <person name="Sun S."/>
            <person name="Cuomo C.A."/>
            <person name="Heitman J."/>
        </authorList>
    </citation>
    <scope>NUCLEOTIDE SEQUENCE [LARGE SCALE GENOMIC DNA]</scope>
    <source>
        <strain evidence="2 3">CBS 6074</strain>
    </source>
</reference>
<evidence type="ECO:0000313" key="3">
    <source>
        <dbReference type="Proteomes" id="UP001355207"/>
    </source>
</evidence>
<evidence type="ECO:0000313" key="2">
    <source>
        <dbReference type="EMBL" id="WWC87502.1"/>
    </source>
</evidence>
<name>A0AAX4JQ10_9TREE</name>